<dbReference type="Proteomes" id="UP000724874">
    <property type="component" value="Unassembled WGS sequence"/>
</dbReference>
<keyword evidence="4" id="KW-0560">Oxidoreductase</keyword>
<evidence type="ECO:0000313" key="6">
    <source>
        <dbReference type="Proteomes" id="UP000724874"/>
    </source>
</evidence>
<comment type="similarity">
    <text evidence="1">Belongs to the FMO family.</text>
</comment>
<dbReference type="Pfam" id="PF00743">
    <property type="entry name" value="FMO-like"/>
    <property type="match status" value="1"/>
</dbReference>
<dbReference type="InterPro" id="IPR050346">
    <property type="entry name" value="FMO-like"/>
</dbReference>
<keyword evidence="2" id="KW-0285">Flavoprotein</keyword>
<dbReference type="GO" id="GO:0050661">
    <property type="term" value="F:NADP binding"/>
    <property type="evidence" value="ECO:0007669"/>
    <property type="project" value="InterPro"/>
</dbReference>
<dbReference type="SUPFAM" id="SSF51905">
    <property type="entry name" value="FAD/NAD(P)-binding domain"/>
    <property type="match status" value="2"/>
</dbReference>
<dbReference type="OrthoDB" id="2915840at2759"/>
<keyword evidence="6" id="KW-1185">Reference proteome</keyword>
<dbReference type="InterPro" id="IPR020946">
    <property type="entry name" value="Flavin_mOase-like"/>
</dbReference>
<organism evidence="5 6">
    <name type="scientific">Gymnopilus junonius</name>
    <name type="common">Spectacular rustgill mushroom</name>
    <name type="synonym">Gymnopilus spectabilis subsp. junonius</name>
    <dbReference type="NCBI Taxonomy" id="109634"/>
    <lineage>
        <taxon>Eukaryota</taxon>
        <taxon>Fungi</taxon>
        <taxon>Dikarya</taxon>
        <taxon>Basidiomycota</taxon>
        <taxon>Agaricomycotina</taxon>
        <taxon>Agaricomycetes</taxon>
        <taxon>Agaricomycetidae</taxon>
        <taxon>Agaricales</taxon>
        <taxon>Agaricineae</taxon>
        <taxon>Hymenogastraceae</taxon>
        <taxon>Gymnopilus</taxon>
    </lineage>
</organism>
<evidence type="ECO:0000256" key="1">
    <source>
        <dbReference type="ARBA" id="ARBA00009183"/>
    </source>
</evidence>
<gene>
    <name evidence="5" type="ORF">CPB84DRAFT_1847353</name>
</gene>
<dbReference type="PANTHER" id="PTHR23023">
    <property type="entry name" value="DIMETHYLANILINE MONOOXYGENASE"/>
    <property type="match status" value="1"/>
</dbReference>
<dbReference type="AlphaFoldDB" id="A0A9P5TM43"/>
<accession>A0A9P5TM43</accession>
<evidence type="ECO:0008006" key="7">
    <source>
        <dbReference type="Google" id="ProtNLM"/>
    </source>
</evidence>
<dbReference type="InterPro" id="IPR036188">
    <property type="entry name" value="FAD/NAD-bd_sf"/>
</dbReference>
<name>A0A9P5TM43_GYMJU</name>
<keyword evidence="3" id="KW-0274">FAD</keyword>
<dbReference type="EMBL" id="JADNYJ010000048">
    <property type="protein sequence ID" value="KAF8900290.1"/>
    <property type="molecule type" value="Genomic_DNA"/>
</dbReference>
<reference evidence="5" key="1">
    <citation type="submission" date="2020-11" db="EMBL/GenBank/DDBJ databases">
        <authorList>
            <consortium name="DOE Joint Genome Institute"/>
            <person name="Ahrendt S."/>
            <person name="Riley R."/>
            <person name="Andreopoulos W."/>
            <person name="LaButti K."/>
            <person name="Pangilinan J."/>
            <person name="Ruiz-duenas F.J."/>
            <person name="Barrasa J.M."/>
            <person name="Sanchez-Garcia M."/>
            <person name="Camarero S."/>
            <person name="Miyauchi S."/>
            <person name="Serrano A."/>
            <person name="Linde D."/>
            <person name="Babiker R."/>
            <person name="Drula E."/>
            <person name="Ayuso-Fernandez I."/>
            <person name="Pacheco R."/>
            <person name="Padilla G."/>
            <person name="Ferreira P."/>
            <person name="Barriuso J."/>
            <person name="Kellner H."/>
            <person name="Castanera R."/>
            <person name="Alfaro M."/>
            <person name="Ramirez L."/>
            <person name="Pisabarro A.G."/>
            <person name="Kuo A."/>
            <person name="Tritt A."/>
            <person name="Lipzen A."/>
            <person name="He G."/>
            <person name="Yan M."/>
            <person name="Ng V."/>
            <person name="Cullen D."/>
            <person name="Martin F."/>
            <person name="Rosso M.-N."/>
            <person name="Henrissat B."/>
            <person name="Hibbett D."/>
            <person name="Martinez A.T."/>
            <person name="Grigoriev I.V."/>
        </authorList>
    </citation>
    <scope>NUCLEOTIDE SEQUENCE</scope>
    <source>
        <strain evidence="5">AH 44721</strain>
    </source>
</reference>
<dbReference type="Gene3D" id="3.50.50.60">
    <property type="entry name" value="FAD/NAD(P)-binding domain"/>
    <property type="match status" value="2"/>
</dbReference>
<evidence type="ECO:0000256" key="3">
    <source>
        <dbReference type="ARBA" id="ARBA00022827"/>
    </source>
</evidence>
<sequence>MTFDPNQSSNRIKLLSEPVGILGAGIAGLINAHVLLQDGFTDVTIITRDPSVGGVWSRDRVYPGLCINNVHGEYRFSYLEMPPPEDGAETGGHITGMGMCDYLETFYMKFLQDKAAFKFKTEILNVKRNDNGLWEVRVEDLSFGKVDILNFARIVLCTGVAIPKFPAGLDLEAANKAQFRGIVIHSSEFRMRYDDILAAVKPIGSSNDQKTGTIVVVGGGNQPWILNRAFPSICAKLANEGRKVINVFEASDVFLASTSALPASIRKSRFLSLLSPHIVLRTRLERFLHTTALGSWITHSILRKLEESSFSAYNIPKDSPLRNTPSFFWGIRTNDEGRVHPNAYYSLVNAGKIQLEAPAKAIGYSRDSKSVILNNGAELAAEVVILATGWQSSWAKIFDKATAAELGIGRHQPTINLQSVPEWNYKTLRNPPAVHPENETQKYVMSVYRGLVPARNIQNRDFAIAGALFSANNGYTSEVAAHWISGYFQGDPMRLPPSAEEAIRHAETRSVWMRRRYPNMLSWVNESYSCSLDFWTWPQAADELLEDMYLQSRRSGGNWFTWPFKVIDLKELATLKEERAALRLKGGSSLA</sequence>
<evidence type="ECO:0000313" key="5">
    <source>
        <dbReference type="EMBL" id="KAF8900290.1"/>
    </source>
</evidence>
<evidence type="ECO:0000256" key="4">
    <source>
        <dbReference type="ARBA" id="ARBA00023002"/>
    </source>
</evidence>
<protein>
    <recommendedName>
        <fullName evidence="7">FAD/NAD(P)-binding domain-containing protein</fullName>
    </recommendedName>
</protein>
<dbReference type="GO" id="GO:0050660">
    <property type="term" value="F:flavin adenine dinucleotide binding"/>
    <property type="evidence" value="ECO:0007669"/>
    <property type="project" value="InterPro"/>
</dbReference>
<comment type="caution">
    <text evidence="5">The sequence shown here is derived from an EMBL/GenBank/DDBJ whole genome shotgun (WGS) entry which is preliminary data.</text>
</comment>
<proteinExistence type="inferred from homology"/>
<dbReference type="GO" id="GO:0004499">
    <property type="term" value="F:N,N-dimethylaniline monooxygenase activity"/>
    <property type="evidence" value="ECO:0007669"/>
    <property type="project" value="InterPro"/>
</dbReference>
<evidence type="ECO:0000256" key="2">
    <source>
        <dbReference type="ARBA" id="ARBA00022630"/>
    </source>
</evidence>